<keyword evidence="5 7" id="KW-0472">Membrane</keyword>
<dbReference type="Proteomes" id="UP000249873">
    <property type="component" value="Chromosome"/>
</dbReference>
<evidence type="ECO:0000256" key="3">
    <source>
        <dbReference type="ARBA" id="ARBA00022519"/>
    </source>
</evidence>
<evidence type="ECO:0000256" key="6">
    <source>
        <dbReference type="ARBA" id="ARBA00023315"/>
    </source>
</evidence>
<evidence type="ECO:0000313" key="8">
    <source>
        <dbReference type="EMBL" id="AWV96975.1"/>
    </source>
</evidence>
<feature type="transmembrane region" description="Helical" evidence="7">
    <location>
        <begin position="9"/>
        <end position="32"/>
    </location>
</feature>
<evidence type="ECO:0000256" key="7">
    <source>
        <dbReference type="SAM" id="Phobius"/>
    </source>
</evidence>
<keyword evidence="4 8" id="KW-0808">Transferase</keyword>
<comment type="subcellular location">
    <subcellularLocation>
        <location evidence="1">Cell inner membrane</location>
    </subcellularLocation>
</comment>
<keyword evidence="2" id="KW-1003">Cell membrane</keyword>
<evidence type="ECO:0000256" key="2">
    <source>
        <dbReference type="ARBA" id="ARBA00022475"/>
    </source>
</evidence>
<dbReference type="Pfam" id="PF03279">
    <property type="entry name" value="Lip_A_acyltrans"/>
    <property type="match status" value="1"/>
</dbReference>
<dbReference type="RefSeq" id="WP_111370077.1">
    <property type="nucleotide sequence ID" value="NZ_CP029480.1"/>
</dbReference>
<gene>
    <name evidence="8" type="ORF">DJ013_01795</name>
</gene>
<keyword evidence="7" id="KW-1133">Transmembrane helix</keyword>
<dbReference type="GO" id="GO:0009247">
    <property type="term" value="P:glycolipid biosynthetic process"/>
    <property type="evidence" value="ECO:0007669"/>
    <property type="project" value="UniProtKB-ARBA"/>
</dbReference>
<name>A0A2Z4G756_9BACT</name>
<reference evidence="8 9" key="1">
    <citation type="submission" date="2018-05" db="EMBL/GenBank/DDBJ databases">
        <title>Complete genome sequence of Arcticibacterium luteifluviistationis SM1504T, a cytophagaceae bacterium isolated from Arctic surface seawater.</title>
        <authorList>
            <person name="Li Y."/>
            <person name="Qin Q.-L."/>
        </authorList>
    </citation>
    <scope>NUCLEOTIDE SEQUENCE [LARGE SCALE GENOMIC DNA]</scope>
    <source>
        <strain evidence="8 9">SM1504</strain>
    </source>
</reference>
<keyword evidence="9" id="KW-1185">Reference proteome</keyword>
<dbReference type="KEGG" id="als:DJ013_01795"/>
<proteinExistence type="predicted"/>
<dbReference type="PANTHER" id="PTHR30606:SF10">
    <property type="entry name" value="PHOSPHATIDYLINOSITOL MANNOSIDE ACYLTRANSFERASE"/>
    <property type="match status" value="1"/>
</dbReference>
<accession>A0A2Z4G756</accession>
<keyword evidence="7" id="KW-0812">Transmembrane</keyword>
<dbReference type="GO" id="GO:0005886">
    <property type="term" value="C:plasma membrane"/>
    <property type="evidence" value="ECO:0007669"/>
    <property type="project" value="UniProtKB-SubCell"/>
</dbReference>
<evidence type="ECO:0000256" key="1">
    <source>
        <dbReference type="ARBA" id="ARBA00004533"/>
    </source>
</evidence>
<dbReference type="InterPro" id="IPR004960">
    <property type="entry name" value="LipA_acyltrans"/>
</dbReference>
<evidence type="ECO:0000313" key="9">
    <source>
        <dbReference type="Proteomes" id="UP000249873"/>
    </source>
</evidence>
<dbReference type="EMBL" id="CP029480">
    <property type="protein sequence ID" value="AWV96975.1"/>
    <property type="molecule type" value="Genomic_DNA"/>
</dbReference>
<organism evidence="8 9">
    <name type="scientific">Arcticibacterium luteifluviistationis</name>
    <dbReference type="NCBI Taxonomy" id="1784714"/>
    <lineage>
        <taxon>Bacteria</taxon>
        <taxon>Pseudomonadati</taxon>
        <taxon>Bacteroidota</taxon>
        <taxon>Cytophagia</taxon>
        <taxon>Cytophagales</taxon>
        <taxon>Leadbetterellaceae</taxon>
        <taxon>Arcticibacterium</taxon>
    </lineage>
</organism>
<dbReference type="CDD" id="cd07984">
    <property type="entry name" value="LPLAT_LABLAT-like"/>
    <property type="match status" value="1"/>
</dbReference>
<sequence length="295" mass="35457">MLKINLKAVLYYCTLPFIFLVSVLPFWLLYLISDLILYPALYLLVGYRKKIVRANLLNAFPEKDLEEIIEIEKRFYHYLCDLFLETFKSITISEKELKKRLVYDVDEQMIDKWYAENKSFVLTLGHYGNYEWMAQTLGRQFPHIGTGPYHKLSNPYFDNLFLKIRSRFGTRMYLTKDTYRRIAAGFDRPFNIALGNDQSAPPLKSYWTTFLNQDTSFFFGTEMIAVKYDMPVIFVYISRIKRGFYKVTFKLITDTPKEEEKYSILEKHANLLEEQIRKEPEFWLWSHRRWKHKKP</sequence>
<keyword evidence="3" id="KW-0997">Cell inner membrane</keyword>
<keyword evidence="6 8" id="KW-0012">Acyltransferase</keyword>
<dbReference type="AlphaFoldDB" id="A0A2Z4G756"/>
<evidence type="ECO:0000256" key="5">
    <source>
        <dbReference type="ARBA" id="ARBA00023136"/>
    </source>
</evidence>
<protein>
    <submittedName>
        <fullName evidence="8">Lipid A biosynthesis acyltransferase</fullName>
    </submittedName>
</protein>
<dbReference type="OrthoDB" id="9801955at2"/>
<evidence type="ECO:0000256" key="4">
    <source>
        <dbReference type="ARBA" id="ARBA00022679"/>
    </source>
</evidence>
<dbReference type="PANTHER" id="PTHR30606">
    <property type="entry name" value="LIPID A BIOSYNTHESIS LAUROYL ACYLTRANSFERASE"/>
    <property type="match status" value="1"/>
</dbReference>
<dbReference type="GO" id="GO:0016746">
    <property type="term" value="F:acyltransferase activity"/>
    <property type="evidence" value="ECO:0007669"/>
    <property type="project" value="UniProtKB-KW"/>
</dbReference>